<dbReference type="InterPro" id="IPR018484">
    <property type="entry name" value="FGGY_N"/>
</dbReference>
<proteinExistence type="predicted"/>
<protein>
    <recommendedName>
        <fullName evidence="1">Carbohydrate kinase FGGY N-terminal domain-containing protein</fullName>
    </recommendedName>
</protein>
<evidence type="ECO:0000259" key="1">
    <source>
        <dbReference type="Pfam" id="PF00370"/>
    </source>
</evidence>
<reference evidence="2" key="1">
    <citation type="journal article" date="2014" name="Front. Microbiol.">
        <title>High frequency of phylogenetically diverse reductive dehalogenase-homologous genes in deep subseafloor sedimentary metagenomes.</title>
        <authorList>
            <person name="Kawai M."/>
            <person name="Futagami T."/>
            <person name="Toyoda A."/>
            <person name="Takaki Y."/>
            <person name="Nishi S."/>
            <person name="Hori S."/>
            <person name="Arai W."/>
            <person name="Tsubouchi T."/>
            <person name="Morono Y."/>
            <person name="Uchiyama I."/>
            <person name="Ito T."/>
            <person name="Fujiyama A."/>
            <person name="Inagaki F."/>
            <person name="Takami H."/>
        </authorList>
    </citation>
    <scope>NUCLEOTIDE SEQUENCE</scope>
    <source>
        <strain evidence="2">Expedition CK06-06</strain>
    </source>
</reference>
<comment type="caution">
    <text evidence="2">The sequence shown here is derived from an EMBL/GenBank/DDBJ whole genome shotgun (WGS) entry which is preliminary data.</text>
</comment>
<feature type="domain" description="Carbohydrate kinase FGGY N-terminal" evidence="1">
    <location>
        <begin position="1"/>
        <end position="48"/>
    </location>
</feature>
<dbReference type="GO" id="GO:0005975">
    <property type="term" value="P:carbohydrate metabolic process"/>
    <property type="evidence" value="ECO:0007669"/>
    <property type="project" value="InterPro"/>
</dbReference>
<dbReference type="EMBL" id="BARU01049299">
    <property type="protein sequence ID" value="GAH92108.1"/>
    <property type="molecule type" value="Genomic_DNA"/>
</dbReference>
<feature type="non-terminal residue" evidence="2">
    <location>
        <position position="49"/>
    </location>
</feature>
<dbReference type="Pfam" id="PF00370">
    <property type="entry name" value="FGGY_N"/>
    <property type="match status" value="1"/>
</dbReference>
<name>X1LD99_9ZZZZ</name>
<evidence type="ECO:0000313" key="2">
    <source>
        <dbReference type="EMBL" id="GAH92108.1"/>
    </source>
</evidence>
<accession>X1LD99</accession>
<dbReference type="Gene3D" id="3.30.420.40">
    <property type="match status" value="1"/>
</dbReference>
<dbReference type="GO" id="GO:0016301">
    <property type="term" value="F:kinase activity"/>
    <property type="evidence" value="ECO:0007669"/>
    <property type="project" value="InterPro"/>
</dbReference>
<organism evidence="2">
    <name type="scientific">marine sediment metagenome</name>
    <dbReference type="NCBI Taxonomy" id="412755"/>
    <lineage>
        <taxon>unclassified sequences</taxon>
        <taxon>metagenomes</taxon>
        <taxon>ecological metagenomes</taxon>
    </lineage>
</organism>
<sequence length="49" mass="5503">LDIGTSGCKAVAFDEEGSLLARAYREYSLLHPKPGWAELDVNLLWKKIK</sequence>
<dbReference type="AlphaFoldDB" id="X1LD99"/>
<dbReference type="SUPFAM" id="SSF53067">
    <property type="entry name" value="Actin-like ATPase domain"/>
    <property type="match status" value="1"/>
</dbReference>
<dbReference type="InterPro" id="IPR043129">
    <property type="entry name" value="ATPase_NBD"/>
</dbReference>
<feature type="non-terminal residue" evidence="2">
    <location>
        <position position="1"/>
    </location>
</feature>
<gene>
    <name evidence="2" type="ORF">S03H2_72676</name>
</gene>